<dbReference type="Pfam" id="PF13675">
    <property type="entry name" value="PilJ"/>
    <property type="match status" value="1"/>
</dbReference>
<dbReference type="SUPFAM" id="SSF52172">
    <property type="entry name" value="CheY-like"/>
    <property type="match status" value="2"/>
</dbReference>
<reference evidence="23" key="1">
    <citation type="journal article" date="2015" name="ISME J.">
        <title>Draft Genome Sequence of Streptomyces incarnatus NRRL8089, which Produces the Nucleoside Antibiotic Sinefungin.</title>
        <authorList>
            <person name="Oshima K."/>
            <person name="Hattori M."/>
            <person name="Shimizu H."/>
            <person name="Fukuda K."/>
            <person name="Nemoto M."/>
            <person name="Inagaki K."/>
            <person name="Tamura T."/>
        </authorList>
    </citation>
    <scope>NUCLEOTIDE SEQUENCE</scope>
    <source>
        <strain evidence="23">FACHB-1375</strain>
    </source>
</reference>
<proteinExistence type="predicted"/>
<dbReference type="SMART" id="SM00304">
    <property type="entry name" value="HAMP"/>
    <property type="match status" value="1"/>
</dbReference>
<evidence type="ECO:0000256" key="12">
    <source>
        <dbReference type="ARBA" id="ARBA00022989"/>
    </source>
</evidence>
<evidence type="ECO:0000256" key="17">
    <source>
        <dbReference type="ARBA" id="ARBA00023163"/>
    </source>
</evidence>
<protein>
    <recommendedName>
        <fullName evidence="4">histidine kinase</fullName>
        <ecNumber evidence="4">2.7.13.3</ecNumber>
    </recommendedName>
</protein>
<dbReference type="Proteomes" id="UP000641646">
    <property type="component" value="Unassembled WGS sequence"/>
</dbReference>
<reference evidence="23" key="2">
    <citation type="submission" date="2020-08" db="EMBL/GenBank/DDBJ databases">
        <authorList>
            <person name="Chen M."/>
            <person name="Teng W."/>
            <person name="Zhao L."/>
            <person name="Hu C."/>
            <person name="Zhou Y."/>
            <person name="Han B."/>
            <person name="Song L."/>
            <person name="Shu W."/>
        </authorList>
    </citation>
    <scope>NUCLEOTIDE SEQUENCE</scope>
    <source>
        <strain evidence="23">FACHB-1375</strain>
    </source>
</reference>
<dbReference type="PROSITE" id="PS50110">
    <property type="entry name" value="RESPONSE_REGULATORY"/>
    <property type="match status" value="2"/>
</dbReference>
<dbReference type="GO" id="GO:0005886">
    <property type="term" value="C:plasma membrane"/>
    <property type="evidence" value="ECO:0007669"/>
    <property type="project" value="UniProtKB-SubCell"/>
</dbReference>
<dbReference type="PANTHER" id="PTHR43047:SF72">
    <property type="entry name" value="OSMOSENSING HISTIDINE PROTEIN KINASE SLN1"/>
    <property type="match status" value="1"/>
</dbReference>
<comment type="subcellular location">
    <subcellularLocation>
        <location evidence="3">Cell membrane</location>
    </subcellularLocation>
    <subcellularLocation>
        <location evidence="2">Membrane</location>
        <topology evidence="2">Multi-pass membrane protein</topology>
    </subcellularLocation>
</comment>
<feature type="domain" description="PAS" evidence="21">
    <location>
        <begin position="239"/>
        <end position="298"/>
    </location>
</feature>
<dbReference type="AlphaFoldDB" id="A0A926ZG02"/>
<dbReference type="PROSITE" id="PS50112">
    <property type="entry name" value="PAS"/>
    <property type="match status" value="1"/>
</dbReference>
<evidence type="ECO:0000256" key="8">
    <source>
        <dbReference type="ARBA" id="ARBA00022692"/>
    </source>
</evidence>
<dbReference type="SMART" id="SM00388">
    <property type="entry name" value="HisKA"/>
    <property type="match status" value="1"/>
</dbReference>
<keyword evidence="13" id="KW-0902">Two-component regulatory system</keyword>
<comment type="catalytic activity">
    <reaction evidence="1">
        <text>ATP + protein L-histidine = ADP + protein N-phospho-L-histidine.</text>
        <dbReference type="EC" id="2.7.13.3"/>
    </reaction>
</comment>
<feature type="domain" description="Response regulatory" evidence="20">
    <location>
        <begin position="754"/>
        <end position="844"/>
    </location>
</feature>
<evidence type="ECO:0000256" key="4">
    <source>
        <dbReference type="ARBA" id="ARBA00012438"/>
    </source>
</evidence>
<dbReference type="Pfam" id="PF00512">
    <property type="entry name" value="HisKA"/>
    <property type="match status" value="1"/>
</dbReference>
<dbReference type="CDD" id="cd16922">
    <property type="entry name" value="HATPase_EvgS-ArcB-TorS-like"/>
    <property type="match status" value="1"/>
</dbReference>
<evidence type="ECO:0000256" key="18">
    <source>
        <dbReference type="PROSITE-ProRule" id="PRU00169"/>
    </source>
</evidence>
<evidence type="ECO:0000256" key="7">
    <source>
        <dbReference type="ARBA" id="ARBA00022679"/>
    </source>
</evidence>
<dbReference type="FunFam" id="3.30.565.10:FF:000023">
    <property type="entry name" value="PAS domain-containing sensor histidine kinase"/>
    <property type="match status" value="1"/>
</dbReference>
<dbReference type="Gene3D" id="3.40.50.2300">
    <property type="match status" value="2"/>
</dbReference>
<dbReference type="SUPFAM" id="SSF158472">
    <property type="entry name" value="HAMP domain-like"/>
    <property type="match status" value="1"/>
</dbReference>
<dbReference type="InterPro" id="IPR003594">
    <property type="entry name" value="HATPase_dom"/>
</dbReference>
<keyword evidence="11" id="KW-0067">ATP-binding</keyword>
<feature type="domain" description="Histidine kinase" evidence="19">
    <location>
        <begin position="366"/>
        <end position="598"/>
    </location>
</feature>
<evidence type="ECO:0000259" key="19">
    <source>
        <dbReference type="PROSITE" id="PS50109"/>
    </source>
</evidence>
<dbReference type="SUPFAM" id="SSF55874">
    <property type="entry name" value="ATPase domain of HSP90 chaperone/DNA topoisomerase II/histidine kinase"/>
    <property type="match status" value="1"/>
</dbReference>
<sequence>MVVGIGAIALNRAIEGNPLGTKISSQRGSAFKLAYLANLRTTKKTALDRAAVDIAIKDEIEQFESLLTALRKGSTELGIKPVTDEIVLAQLNKVEETWRIYRRNLEIYLSASPDKNEQYVADINTLTNFLASQLDSVANLLDEQIGENAQNSQFLLLAMAILSVPIASVALLIVSQIVSDLTQVTETARKMASGDLNVRALESSKDEVGVLASTLNTMATQIGSLLQSLQTRSYELENTLAYVSAIIDNLADALLVTDPDCRITRFNPALLQMFGIEDTDSIGKDCQILSNAKVLELVEQTRGRPREVFTAEIELAKGRIGQALATAIAKDDKKNVSTEILGAVILIRDITAEKEIDRMKTDFISTVSHELRTPLTSVLGFASLIKEKLEKGVFPLIQTNDRKTQKIVRQVGANINIIVSEAERLTSLINDVLDIAKMEAGKIEWHMQPTDIEDIIDRAIAATASICEAKNIPLQKELAPELPQVMGDGDRLIQVFINLISNAIKFTDTGSCTISARQQENEMLIGVTDTGIGIAPADQPKVFEKFRQVGETLTDKPKGTGLGLPICKQIIEHHGGKIWVESEVGRGSTFSFTLPISPRINAEVAKFSINALVRQVRQSIVQTSPAPSKNYKTILVVDDDAHIRELLRQELENDGYEVKEAKDGIDAITQVKNTKPDLILLDVMMPQIGGFDVAAVLKNDPETMAIPIIILSIIQDKERGYRLGIDRYLKKPIDREELLNEIGVLIAQGMSNKKVLLVDKDASTVKIMSEVLQSQGYTVTEAYDGQECIEKALAVKPDMIIVDSVFSEQHNLVKSLRFEKGLENVFFVLLGKNTEENSQPYFEP</sequence>
<evidence type="ECO:0000256" key="10">
    <source>
        <dbReference type="ARBA" id="ARBA00022777"/>
    </source>
</evidence>
<evidence type="ECO:0000313" key="24">
    <source>
        <dbReference type="Proteomes" id="UP000641646"/>
    </source>
</evidence>
<dbReference type="CDD" id="cd00082">
    <property type="entry name" value="HisKA"/>
    <property type="match status" value="1"/>
</dbReference>
<dbReference type="SMART" id="SM00448">
    <property type="entry name" value="REC"/>
    <property type="match status" value="1"/>
</dbReference>
<evidence type="ECO:0000256" key="1">
    <source>
        <dbReference type="ARBA" id="ARBA00000085"/>
    </source>
</evidence>
<dbReference type="GO" id="GO:0003677">
    <property type="term" value="F:DNA binding"/>
    <property type="evidence" value="ECO:0007669"/>
    <property type="project" value="UniProtKB-KW"/>
</dbReference>
<dbReference type="Gene3D" id="1.10.287.130">
    <property type="match status" value="1"/>
</dbReference>
<dbReference type="SUPFAM" id="SSF47384">
    <property type="entry name" value="Homodimeric domain of signal transducing histidine kinase"/>
    <property type="match status" value="1"/>
</dbReference>
<dbReference type="SMART" id="SM00387">
    <property type="entry name" value="HATPase_c"/>
    <property type="match status" value="1"/>
</dbReference>
<dbReference type="Gene3D" id="3.30.565.10">
    <property type="entry name" value="Histidine kinase-like ATPase, C-terminal domain"/>
    <property type="match status" value="1"/>
</dbReference>
<dbReference type="Gene3D" id="6.10.340.10">
    <property type="match status" value="1"/>
</dbReference>
<evidence type="ECO:0000256" key="9">
    <source>
        <dbReference type="ARBA" id="ARBA00022741"/>
    </source>
</evidence>
<dbReference type="InterPro" id="IPR036097">
    <property type="entry name" value="HisK_dim/P_sf"/>
</dbReference>
<dbReference type="InterPro" id="IPR003660">
    <property type="entry name" value="HAMP_dom"/>
</dbReference>
<keyword evidence="5" id="KW-1003">Cell membrane</keyword>
<dbReference type="InterPro" id="IPR005467">
    <property type="entry name" value="His_kinase_dom"/>
</dbReference>
<dbReference type="FunFam" id="3.40.50.2300:FF:000001">
    <property type="entry name" value="DNA-binding response regulator PhoB"/>
    <property type="match status" value="1"/>
</dbReference>
<accession>A0A926ZG02</accession>
<dbReference type="InterPro" id="IPR001789">
    <property type="entry name" value="Sig_transdc_resp-reg_receiver"/>
</dbReference>
<name>A0A926ZG02_9CYAN</name>
<evidence type="ECO:0000313" key="23">
    <source>
        <dbReference type="EMBL" id="MBD2181415.1"/>
    </source>
</evidence>
<dbReference type="PANTHER" id="PTHR43047">
    <property type="entry name" value="TWO-COMPONENT HISTIDINE PROTEIN KINASE"/>
    <property type="match status" value="1"/>
</dbReference>
<dbReference type="Gene3D" id="3.30.450.20">
    <property type="entry name" value="PAS domain"/>
    <property type="match status" value="1"/>
</dbReference>
<dbReference type="InterPro" id="IPR011006">
    <property type="entry name" value="CheY-like_superfamily"/>
</dbReference>
<dbReference type="CDD" id="cd06225">
    <property type="entry name" value="HAMP"/>
    <property type="match status" value="1"/>
</dbReference>
<evidence type="ECO:0000256" key="14">
    <source>
        <dbReference type="ARBA" id="ARBA00023015"/>
    </source>
</evidence>
<dbReference type="GO" id="GO:0005524">
    <property type="term" value="F:ATP binding"/>
    <property type="evidence" value="ECO:0007669"/>
    <property type="project" value="UniProtKB-KW"/>
</dbReference>
<evidence type="ECO:0000256" key="3">
    <source>
        <dbReference type="ARBA" id="ARBA00004236"/>
    </source>
</evidence>
<comment type="caution">
    <text evidence="23">The sequence shown here is derived from an EMBL/GenBank/DDBJ whole genome shotgun (WGS) entry which is preliminary data.</text>
</comment>
<evidence type="ECO:0000259" key="21">
    <source>
        <dbReference type="PROSITE" id="PS50112"/>
    </source>
</evidence>
<keyword evidence="16" id="KW-0472">Membrane</keyword>
<dbReference type="CDD" id="cd00130">
    <property type="entry name" value="PAS"/>
    <property type="match status" value="1"/>
</dbReference>
<dbReference type="Pfam" id="PF00072">
    <property type="entry name" value="Response_reg"/>
    <property type="match status" value="1"/>
</dbReference>
<dbReference type="PROSITE" id="PS50109">
    <property type="entry name" value="HIS_KIN"/>
    <property type="match status" value="1"/>
</dbReference>
<dbReference type="Pfam" id="PF02518">
    <property type="entry name" value="HATPase_c"/>
    <property type="match status" value="1"/>
</dbReference>
<dbReference type="Pfam" id="PF13426">
    <property type="entry name" value="PAS_9"/>
    <property type="match status" value="1"/>
</dbReference>
<keyword evidence="15" id="KW-0238">DNA-binding</keyword>
<dbReference type="GO" id="GO:0009927">
    <property type="term" value="F:histidine phosphotransfer kinase activity"/>
    <property type="evidence" value="ECO:0007669"/>
    <property type="project" value="TreeGrafter"/>
</dbReference>
<keyword evidence="24" id="KW-1185">Reference proteome</keyword>
<keyword evidence="8" id="KW-0812">Transmembrane</keyword>
<feature type="domain" description="HAMP" evidence="22">
    <location>
        <begin position="175"/>
        <end position="227"/>
    </location>
</feature>
<gene>
    <name evidence="23" type="ORF">H6G03_09895</name>
</gene>
<dbReference type="Pfam" id="PF00672">
    <property type="entry name" value="HAMP"/>
    <property type="match status" value="1"/>
</dbReference>
<feature type="modified residue" description="4-aspartylphosphate" evidence="18">
    <location>
        <position position="682"/>
    </location>
</feature>
<keyword evidence="6 18" id="KW-0597">Phosphoprotein</keyword>
<evidence type="ECO:0000259" key="20">
    <source>
        <dbReference type="PROSITE" id="PS50110"/>
    </source>
</evidence>
<evidence type="ECO:0000256" key="15">
    <source>
        <dbReference type="ARBA" id="ARBA00023125"/>
    </source>
</evidence>
<feature type="domain" description="Response regulatory" evidence="20">
    <location>
        <begin position="633"/>
        <end position="746"/>
    </location>
</feature>
<dbReference type="SMART" id="SM00091">
    <property type="entry name" value="PAS"/>
    <property type="match status" value="1"/>
</dbReference>
<dbReference type="InterPro" id="IPR036890">
    <property type="entry name" value="HATPase_C_sf"/>
</dbReference>
<keyword evidence="17" id="KW-0804">Transcription</keyword>
<evidence type="ECO:0000256" key="16">
    <source>
        <dbReference type="ARBA" id="ARBA00023136"/>
    </source>
</evidence>
<dbReference type="EMBL" id="JACJPW010000020">
    <property type="protein sequence ID" value="MBD2181415.1"/>
    <property type="molecule type" value="Genomic_DNA"/>
</dbReference>
<keyword evidence="10" id="KW-0418">Kinase</keyword>
<dbReference type="InterPro" id="IPR035965">
    <property type="entry name" value="PAS-like_dom_sf"/>
</dbReference>
<dbReference type="InterPro" id="IPR004358">
    <property type="entry name" value="Sig_transdc_His_kin-like_C"/>
</dbReference>
<dbReference type="PROSITE" id="PS50885">
    <property type="entry name" value="HAMP"/>
    <property type="match status" value="1"/>
</dbReference>
<evidence type="ECO:0000256" key="13">
    <source>
        <dbReference type="ARBA" id="ARBA00023012"/>
    </source>
</evidence>
<dbReference type="EC" id="2.7.13.3" evidence="4"/>
<dbReference type="InterPro" id="IPR003661">
    <property type="entry name" value="HisK_dim/P_dom"/>
</dbReference>
<keyword evidence="14" id="KW-0805">Transcription regulation</keyword>
<evidence type="ECO:0000259" key="22">
    <source>
        <dbReference type="PROSITE" id="PS50885"/>
    </source>
</evidence>
<keyword evidence="9" id="KW-0547">Nucleotide-binding</keyword>
<dbReference type="PRINTS" id="PR00344">
    <property type="entry name" value="BCTRLSENSOR"/>
</dbReference>
<evidence type="ECO:0000256" key="2">
    <source>
        <dbReference type="ARBA" id="ARBA00004141"/>
    </source>
</evidence>
<keyword evidence="7" id="KW-0808">Transferase</keyword>
<evidence type="ECO:0000256" key="5">
    <source>
        <dbReference type="ARBA" id="ARBA00022475"/>
    </source>
</evidence>
<organism evidence="23 24">
    <name type="scientific">Aerosakkonema funiforme FACHB-1375</name>
    <dbReference type="NCBI Taxonomy" id="2949571"/>
    <lineage>
        <taxon>Bacteria</taxon>
        <taxon>Bacillati</taxon>
        <taxon>Cyanobacteriota</taxon>
        <taxon>Cyanophyceae</taxon>
        <taxon>Oscillatoriophycideae</taxon>
        <taxon>Aerosakkonematales</taxon>
        <taxon>Aerosakkonemataceae</taxon>
        <taxon>Aerosakkonema</taxon>
    </lineage>
</organism>
<evidence type="ECO:0000256" key="6">
    <source>
        <dbReference type="ARBA" id="ARBA00022553"/>
    </source>
</evidence>
<keyword evidence="12" id="KW-1133">Transmembrane helix</keyword>
<dbReference type="InterPro" id="IPR029095">
    <property type="entry name" value="NarX-like_N"/>
</dbReference>
<evidence type="ECO:0000256" key="11">
    <source>
        <dbReference type="ARBA" id="ARBA00022840"/>
    </source>
</evidence>
<feature type="modified residue" description="4-aspartylphosphate" evidence="18">
    <location>
        <position position="803"/>
    </location>
</feature>
<dbReference type="InterPro" id="IPR000014">
    <property type="entry name" value="PAS"/>
</dbReference>
<dbReference type="GO" id="GO:0000155">
    <property type="term" value="F:phosphorelay sensor kinase activity"/>
    <property type="evidence" value="ECO:0007669"/>
    <property type="project" value="InterPro"/>
</dbReference>
<dbReference type="SUPFAM" id="SSF55785">
    <property type="entry name" value="PYP-like sensor domain (PAS domain)"/>
    <property type="match status" value="1"/>
</dbReference>
<dbReference type="NCBIfam" id="TIGR00229">
    <property type="entry name" value="sensory_box"/>
    <property type="match status" value="1"/>
</dbReference>